<reference evidence="2" key="1">
    <citation type="submission" date="2022-11" db="EMBL/GenBank/DDBJ databases">
        <authorList>
            <person name="Morgan W.R."/>
            <person name="Tartar A."/>
        </authorList>
    </citation>
    <scope>NUCLEOTIDE SEQUENCE</scope>
    <source>
        <strain evidence="2">ARSEF 373</strain>
    </source>
</reference>
<feature type="domain" description="WRKY19-like zinc finger" evidence="1">
    <location>
        <begin position="26"/>
        <end position="50"/>
    </location>
</feature>
<gene>
    <name evidence="2" type="ORF">N0F65_001655</name>
</gene>
<feature type="domain" description="WRKY19-like zinc finger" evidence="1">
    <location>
        <begin position="3"/>
        <end position="25"/>
    </location>
</feature>
<proteinExistence type="predicted"/>
<comment type="caution">
    <text evidence="2">The sequence shown here is derived from an EMBL/GenBank/DDBJ whole genome shotgun (WGS) entry which is preliminary data.</text>
</comment>
<evidence type="ECO:0000313" key="3">
    <source>
        <dbReference type="Proteomes" id="UP001146120"/>
    </source>
</evidence>
<evidence type="ECO:0000313" key="2">
    <source>
        <dbReference type="EMBL" id="DAZ99470.1"/>
    </source>
</evidence>
<accession>A0AAV2YWY4</accession>
<dbReference type="PANTHER" id="PTHR31827:SF1">
    <property type="entry name" value="EMB|CAB89363.1"/>
    <property type="match status" value="1"/>
</dbReference>
<reference evidence="2" key="2">
    <citation type="journal article" date="2023" name="Microbiol Resour">
        <title>Decontamination and Annotation of the Draft Genome Sequence of the Oomycete Lagenidium giganteum ARSEF 373.</title>
        <authorList>
            <person name="Morgan W.R."/>
            <person name="Tartar A."/>
        </authorList>
    </citation>
    <scope>NUCLEOTIDE SEQUENCE</scope>
    <source>
        <strain evidence="2">ARSEF 373</strain>
    </source>
</reference>
<keyword evidence="3" id="KW-1185">Reference proteome</keyword>
<evidence type="ECO:0000259" key="1">
    <source>
        <dbReference type="Pfam" id="PF24906"/>
    </source>
</evidence>
<dbReference type="AlphaFoldDB" id="A0AAV2YWY4"/>
<dbReference type="EMBL" id="DAKRPA010000082">
    <property type="protein sequence ID" value="DAZ99470.1"/>
    <property type="molecule type" value="Genomic_DNA"/>
</dbReference>
<name>A0AAV2YWY4_9STRA</name>
<dbReference type="Proteomes" id="UP001146120">
    <property type="component" value="Unassembled WGS sequence"/>
</dbReference>
<organism evidence="2 3">
    <name type="scientific">Lagenidium giganteum</name>
    <dbReference type="NCBI Taxonomy" id="4803"/>
    <lineage>
        <taxon>Eukaryota</taxon>
        <taxon>Sar</taxon>
        <taxon>Stramenopiles</taxon>
        <taxon>Oomycota</taxon>
        <taxon>Peronosporomycetes</taxon>
        <taxon>Pythiales</taxon>
        <taxon>Pythiaceae</taxon>
    </lineage>
</organism>
<dbReference type="InterPro" id="IPR056866">
    <property type="entry name" value="Znf_WRKY19"/>
</dbReference>
<dbReference type="Pfam" id="PF24906">
    <property type="entry name" value="Zf_WRKY19"/>
    <property type="match status" value="2"/>
</dbReference>
<sequence>MPKRCSVDGCNKIAVSKHLCRGHGGGRRCEYPGCTKCAQSRSSFCWAHGGGKRCEAPGCMRSRKTKRFCVDHVQLEQEVAVAVAPLDLSVRTQQEPAIRNERLHRDDSEHEVRAPTISVMCNLPATQLLPSLRVALERFQDDQPRLSPPEALLPDLSRLLARRQSNSLD</sequence>
<protein>
    <recommendedName>
        <fullName evidence="1">WRKY19-like zinc finger domain-containing protein</fullName>
    </recommendedName>
</protein>
<dbReference type="PANTHER" id="PTHR31827">
    <property type="entry name" value="EMB|CAB89363.1"/>
    <property type="match status" value="1"/>
</dbReference>